<dbReference type="GO" id="GO:0000122">
    <property type="term" value="P:negative regulation of transcription by RNA polymerase II"/>
    <property type="evidence" value="ECO:0007669"/>
    <property type="project" value="TreeGrafter"/>
</dbReference>
<dbReference type="InterPro" id="IPR041898">
    <property type="entry name" value="MAGE_WH1"/>
</dbReference>
<dbReference type="AlphaFoldDB" id="A0A9B0U7S5"/>
<name>A0A9B0U7S5_CHRAS</name>
<dbReference type="PANTHER" id="PTHR11736:SF85">
    <property type="entry name" value="MAGE DOMAIN-CONTAINING PROTEIN MAGEA13P-RELATED"/>
    <property type="match status" value="1"/>
</dbReference>
<organism evidence="3 4">
    <name type="scientific">Chrysochloris asiatica</name>
    <name type="common">Cape golden mole</name>
    <dbReference type="NCBI Taxonomy" id="185453"/>
    <lineage>
        <taxon>Eukaryota</taxon>
        <taxon>Metazoa</taxon>
        <taxon>Chordata</taxon>
        <taxon>Craniata</taxon>
        <taxon>Vertebrata</taxon>
        <taxon>Euteleostomi</taxon>
        <taxon>Mammalia</taxon>
        <taxon>Eutheria</taxon>
        <taxon>Afrotheria</taxon>
        <taxon>Chrysochloridae</taxon>
        <taxon>Chrysochlorinae</taxon>
        <taxon>Chrysochloris</taxon>
    </lineage>
</organism>
<feature type="domain" description="MAGE" evidence="2">
    <location>
        <begin position="50"/>
        <end position="132"/>
    </location>
</feature>
<sequence>MHRDHQRQCYTTQSQGNTQDQVDVEMYAASPPLSLLRFQIETEPLLSDSLDKKLINLVQFLIVKYLKQESFTVAEMLKMFIKEYKDHFPVIFNKACERMEVVFSINVKEVDLTGKTYLLDKALDLTYDGILNVVPNSNPVLNQFLRSPKDYLQTSKMKLLEFFAKINRTNANAFLPWYEEALREEEGRIWAMNSDDDTVDMINSSSSSPTQSETDSPFYV</sequence>
<dbReference type="FunFam" id="1.10.10.1200:FF:000007">
    <property type="entry name" value="Melanoma-associated antigen C2"/>
    <property type="match status" value="1"/>
</dbReference>
<accession>A0A9B0U7S5</accession>
<evidence type="ECO:0000313" key="3">
    <source>
        <dbReference type="Proteomes" id="UP000504623"/>
    </source>
</evidence>
<keyword evidence="3" id="KW-1185">Reference proteome</keyword>
<feature type="compositionally biased region" description="Low complexity" evidence="1">
    <location>
        <begin position="204"/>
        <end position="220"/>
    </location>
</feature>
<feature type="domain" description="MAGE" evidence="2">
    <location>
        <begin position="134"/>
        <end position="181"/>
    </location>
</feature>
<evidence type="ECO:0000259" key="2">
    <source>
        <dbReference type="PROSITE" id="PS50838"/>
    </source>
</evidence>
<gene>
    <name evidence="4" type="primary">LOC102823053</name>
</gene>
<dbReference type="RefSeq" id="XP_006875045.1">
    <property type="nucleotide sequence ID" value="XM_006874983.1"/>
</dbReference>
<dbReference type="SMART" id="SM01373">
    <property type="entry name" value="MAGE"/>
    <property type="match status" value="1"/>
</dbReference>
<proteinExistence type="predicted"/>
<protein>
    <submittedName>
        <fullName evidence="4">Melanoma-associated antigen B4-like</fullName>
    </submittedName>
</protein>
<dbReference type="GeneID" id="102823053"/>
<reference evidence="4" key="1">
    <citation type="submission" date="2025-08" db="UniProtKB">
        <authorList>
            <consortium name="RefSeq"/>
        </authorList>
    </citation>
    <scope>IDENTIFICATION</scope>
    <source>
        <tissue evidence="4">Spleen</tissue>
    </source>
</reference>
<evidence type="ECO:0000313" key="4">
    <source>
        <dbReference type="RefSeq" id="XP_006875045.1"/>
    </source>
</evidence>
<dbReference type="PROSITE" id="PS50838">
    <property type="entry name" value="MAGE"/>
    <property type="match status" value="2"/>
</dbReference>
<feature type="region of interest" description="Disordered" evidence="1">
    <location>
        <begin position="200"/>
        <end position="220"/>
    </location>
</feature>
<dbReference type="OrthoDB" id="205198at2759"/>
<dbReference type="GO" id="GO:0005634">
    <property type="term" value="C:nucleus"/>
    <property type="evidence" value="ECO:0007669"/>
    <property type="project" value="TreeGrafter"/>
</dbReference>
<dbReference type="InterPro" id="IPR037445">
    <property type="entry name" value="MAGE"/>
</dbReference>
<dbReference type="InterPro" id="IPR002190">
    <property type="entry name" value="MHD_dom"/>
</dbReference>
<evidence type="ECO:0000256" key="1">
    <source>
        <dbReference type="SAM" id="MobiDB-lite"/>
    </source>
</evidence>
<dbReference type="Proteomes" id="UP000504623">
    <property type="component" value="Unplaced"/>
</dbReference>
<dbReference type="PANTHER" id="PTHR11736">
    <property type="entry name" value="MELANOMA-ASSOCIATED ANTIGEN MAGE ANTIGEN"/>
    <property type="match status" value="1"/>
</dbReference>
<dbReference type="Gene3D" id="1.10.10.1200">
    <property type="entry name" value="MAGE homology domain, winged helix WH1 motif"/>
    <property type="match status" value="1"/>
</dbReference>